<accession>A0ACB7ZV01</accession>
<organism evidence="1 2">
    <name type="scientific">Hygrophoropsis aurantiaca</name>
    <dbReference type="NCBI Taxonomy" id="72124"/>
    <lineage>
        <taxon>Eukaryota</taxon>
        <taxon>Fungi</taxon>
        <taxon>Dikarya</taxon>
        <taxon>Basidiomycota</taxon>
        <taxon>Agaricomycotina</taxon>
        <taxon>Agaricomycetes</taxon>
        <taxon>Agaricomycetidae</taxon>
        <taxon>Boletales</taxon>
        <taxon>Coniophorineae</taxon>
        <taxon>Hygrophoropsidaceae</taxon>
        <taxon>Hygrophoropsis</taxon>
    </lineage>
</organism>
<comment type="caution">
    <text evidence="1">The sequence shown here is derived from an EMBL/GenBank/DDBJ whole genome shotgun (WGS) entry which is preliminary data.</text>
</comment>
<protein>
    <submittedName>
        <fullName evidence="1">Uncharacterized protein</fullName>
    </submittedName>
</protein>
<dbReference type="Proteomes" id="UP000790377">
    <property type="component" value="Unassembled WGS sequence"/>
</dbReference>
<sequence length="410" mass="45631">MDWMQSDISRYPTIDGLKEAVALLKAPRPLGGISDGADRWNAAVLAILSHNYHRDGDHLTAQNGLHPLTLTHYRTGQANADKPKKQRRLESWRERTQHTEKIFALMSDLAAVLDRLTGGNTIIMHHPGATAPNTPITPEALKARVRVNPKVLSEHHELHEVVAEMTQFFIERYAQPLACAFSEARTQYQWKRVDDNTDTSTYTPPSPNFAQLPLVSAPIHKNSSVFEIHGRPSGVLQRMLASCLASTTNFSADKHVRFAKIPSVQGKDSGRGVNTLNETRKITVVTAIEDFNDTGADNADRDIPVVNPSGSLPDKLLGTSIASLHIQSPSQLSGYPDRHYVNNGPIQSFGRNTERVLLELGFPDRMHSVCFEIHNEYLMKQWVKAIEMLFPTRLDRASAVAEAMAADMEH</sequence>
<proteinExistence type="predicted"/>
<evidence type="ECO:0000313" key="2">
    <source>
        <dbReference type="Proteomes" id="UP000790377"/>
    </source>
</evidence>
<evidence type="ECO:0000313" key="1">
    <source>
        <dbReference type="EMBL" id="KAH7904519.1"/>
    </source>
</evidence>
<keyword evidence="2" id="KW-1185">Reference proteome</keyword>
<dbReference type="EMBL" id="MU268446">
    <property type="protein sequence ID" value="KAH7904519.1"/>
    <property type="molecule type" value="Genomic_DNA"/>
</dbReference>
<name>A0ACB7ZV01_9AGAM</name>
<gene>
    <name evidence="1" type="ORF">BJ138DRAFT_1119335</name>
</gene>
<reference evidence="1" key="1">
    <citation type="journal article" date="2021" name="New Phytol.">
        <title>Evolutionary innovations through gain and loss of genes in the ectomycorrhizal Boletales.</title>
        <authorList>
            <person name="Wu G."/>
            <person name="Miyauchi S."/>
            <person name="Morin E."/>
            <person name="Kuo A."/>
            <person name="Drula E."/>
            <person name="Varga T."/>
            <person name="Kohler A."/>
            <person name="Feng B."/>
            <person name="Cao Y."/>
            <person name="Lipzen A."/>
            <person name="Daum C."/>
            <person name="Hundley H."/>
            <person name="Pangilinan J."/>
            <person name="Johnson J."/>
            <person name="Barry K."/>
            <person name="LaButti K."/>
            <person name="Ng V."/>
            <person name="Ahrendt S."/>
            <person name="Min B."/>
            <person name="Choi I.G."/>
            <person name="Park H."/>
            <person name="Plett J.M."/>
            <person name="Magnuson J."/>
            <person name="Spatafora J.W."/>
            <person name="Nagy L.G."/>
            <person name="Henrissat B."/>
            <person name="Grigoriev I.V."/>
            <person name="Yang Z.L."/>
            <person name="Xu J."/>
            <person name="Martin F.M."/>
        </authorList>
    </citation>
    <scope>NUCLEOTIDE SEQUENCE</scope>
    <source>
        <strain evidence="1">ATCC 28755</strain>
    </source>
</reference>